<protein>
    <recommendedName>
        <fullName evidence="2">SCAN box domain-containing protein</fullName>
    </recommendedName>
</protein>
<evidence type="ECO:0000256" key="1">
    <source>
        <dbReference type="SAM" id="MobiDB-lite"/>
    </source>
</evidence>
<dbReference type="OrthoDB" id="8963689at2759"/>
<dbReference type="EMBL" id="JAINUF010000004">
    <property type="protein sequence ID" value="KAJ8364939.1"/>
    <property type="molecule type" value="Genomic_DNA"/>
</dbReference>
<dbReference type="AlphaFoldDB" id="A0A9Q1J2Z9"/>
<reference evidence="3" key="1">
    <citation type="journal article" date="2023" name="Science">
        <title>Genome structures resolve the early diversification of teleost fishes.</title>
        <authorList>
            <person name="Parey E."/>
            <person name="Louis A."/>
            <person name="Montfort J."/>
            <person name="Bouchez O."/>
            <person name="Roques C."/>
            <person name="Iampietro C."/>
            <person name="Lluch J."/>
            <person name="Castinel A."/>
            <person name="Donnadieu C."/>
            <person name="Desvignes T."/>
            <person name="Floi Bucao C."/>
            <person name="Jouanno E."/>
            <person name="Wen M."/>
            <person name="Mejri S."/>
            <person name="Dirks R."/>
            <person name="Jansen H."/>
            <person name="Henkel C."/>
            <person name="Chen W.J."/>
            <person name="Zahm M."/>
            <person name="Cabau C."/>
            <person name="Klopp C."/>
            <person name="Thompson A.W."/>
            <person name="Robinson-Rechavi M."/>
            <person name="Braasch I."/>
            <person name="Lecointre G."/>
            <person name="Bobe J."/>
            <person name="Postlethwait J.H."/>
            <person name="Berthelot C."/>
            <person name="Roest Crollius H."/>
            <person name="Guiguen Y."/>
        </authorList>
    </citation>
    <scope>NUCLEOTIDE SEQUENCE</scope>
    <source>
        <strain evidence="3">WJC10195</strain>
    </source>
</reference>
<evidence type="ECO:0000313" key="4">
    <source>
        <dbReference type="Proteomes" id="UP001152622"/>
    </source>
</evidence>
<dbReference type="SUPFAM" id="SSF47353">
    <property type="entry name" value="Retrovirus capsid dimerization domain-like"/>
    <property type="match status" value="1"/>
</dbReference>
<sequence length="375" mass="42250">MEFNLDAFAEAPTLEQLHSCGKADLLLIADDFAIDVTRSGRKQVIKDRVKEVLLEQQMLVGADTGESVLEMELETARVSGGCNKQQAKFDVSRHIRMVPPFRKAEVEKYFSLFERVAITLKWPKDAWSLLLQCVLVGKAQDAYSSLPLEQSLDYEEAKAAVLRAYELVPEAYRQKCRRFRKADSQTFVEFAREKESMFDRWCAAQGVKQFEQLRNLMIMEEFKNCLPECVATYLNEQKVTQVAKAAVLADEFSLTHASLSVGKPPPRHNNVTPRREFPGSSAGPLKASAPVSGAGQETSGNKGKVEVRMHCHRLETGTDVVVAGDARDRCGATHTEKMRTYKTAGRRQRVRHVFSSATESHARHRTVFENTTYPF</sequence>
<gene>
    <name evidence="3" type="ORF">SKAU_G00137700</name>
</gene>
<evidence type="ECO:0000259" key="2">
    <source>
        <dbReference type="Pfam" id="PF02023"/>
    </source>
</evidence>
<comment type="caution">
    <text evidence="3">The sequence shown here is derived from an EMBL/GenBank/DDBJ whole genome shotgun (WGS) entry which is preliminary data.</text>
</comment>
<dbReference type="Proteomes" id="UP001152622">
    <property type="component" value="Chromosome 4"/>
</dbReference>
<accession>A0A9Q1J2Z9</accession>
<feature type="region of interest" description="Disordered" evidence="1">
    <location>
        <begin position="259"/>
        <end position="302"/>
    </location>
</feature>
<proteinExistence type="predicted"/>
<keyword evidence="4" id="KW-1185">Reference proteome</keyword>
<feature type="domain" description="SCAN box" evidence="2">
    <location>
        <begin position="169"/>
        <end position="256"/>
    </location>
</feature>
<dbReference type="Pfam" id="PF02023">
    <property type="entry name" value="SCAN"/>
    <property type="match status" value="1"/>
</dbReference>
<dbReference type="InterPro" id="IPR038269">
    <property type="entry name" value="SCAN_sf"/>
</dbReference>
<dbReference type="PANTHER" id="PTHR46888:SF13">
    <property type="entry name" value="RIBONUCLEASE H"/>
    <property type="match status" value="1"/>
</dbReference>
<name>A0A9Q1J2Z9_SYNKA</name>
<dbReference type="InterPro" id="IPR003309">
    <property type="entry name" value="SCAN_dom"/>
</dbReference>
<evidence type="ECO:0000313" key="3">
    <source>
        <dbReference type="EMBL" id="KAJ8364939.1"/>
    </source>
</evidence>
<organism evidence="3 4">
    <name type="scientific">Synaphobranchus kaupii</name>
    <name type="common">Kaup's arrowtooth eel</name>
    <dbReference type="NCBI Taxonomy" id="118154"/>
    <lineage>
        <taxon>Eukaryota</taxon>
        <taxon>Metazoa</taxon>
        <taxon>Chordata</taxon>
        <taxon>Craniata</taxon>
        <taxon>Vertebrata</taxon>
        <taxon>Euteleostomi</taxon>
        <taxon>Actinopterygii</taxon>
        <taxon>Neopterygii</taxon>
        <taxon>Teleostei</taxon>
        <taxon>Anguilliformes</taxon>
        <taxon>Synaphobranchidae</taxon>
        <taxon>Synaphobranchus</taxon>
    </lineage>
</organism>
<dbReference type="Gene3D" id="1.10.4020.10">
    <property type="entry name" value="DNA breaking-rejoining enzymes"/>
    <property type="match status" value="1"/>
</dbReference>
<dbReference type="PANTHER" id="PTHR46888">
    <property type="entry name" value="ZINC KNUCKLE DOMAINCONTAINING PROTEIN-RELATED"/>
    <property type="match status" value="1"/>
</dbReference>